<dbReference type="InterPro" id="IPR019811">
    <property type="entry name" value="HDH_CS"/>
</dbReference>
<evidence type="ECO:0000256" key="4">
    <source>
        <dbReference type="ARBA" id="ARBA00006753"/>
    </source>
</evidence>
<dbReference type="InterPro" id="IPR036291">
    <property type="entry name" value="NAD(P)-bd_dom_sf"/>
</dbReference>
<evidence type="ECO:0000256" key="3">
    <source>
        <dbReference type="ARBA" id="ARBA00005062"/>
    </source>
</evidence>
<dbReference type="Pfam" id="PF01842">
    <property type="entry name" value="ACT"/>
    <property type="match status" value="1"/>
</dbReference>
<comment type="pathway">
    <text evidence="3 18">Amino-acid biosynthesis; L-methionine biosynthesis via de novo pathway; L-homoserine from L-aspartate: step 3/3.</text>
</comment>
<evidence type="ECO:0000256" key="18">
    <source>
        <dbReference type="RuleBase" id="RU000579"/>
    </source>
</evidence>
<dbReference type="UniPathway" id="UPA00050">
    <property type="reaction ID" value="UER00063"/>
</dbReference>
<dbReference type="OrthoDB" id="9808167at2"/>
<dbReference type="PIRSF" id="PIRSF000098">
    <property type="entry name" value="Homoser_dehydrog"/>
    <property type="match status" value="1"/>
</dbReference>
<comment type="caution">
    <text evidence="21">The sequence shown here is derived from an EMBL/GenBank/DDBJ whole genome shotgun (WGS) entry which is preliminary data.</text>
</comment>
<feature type="binding site" evidence="17">
    <location>
        <begin position="9"/>
        <end position="16"/>
    </location>
    <ligand>
        <name>NADP(+)</name>
        <dbReference type="ChEBI" id="CHEBI:58349"/>
    </ligand>
</feature>
<protein>
    <recommendedName>
        <fullName evidence="6 18">Homoserine dehydrogenase</fullName>
        <ecNumber evidence="5 18">1.1.1.3</ecNumber>
    </recommendedName>
</protein>
<dbReference type="InterPro" id="IPR045865">
    <property type="entry name" value="ACT-like_dom_sf"/>
</dbReference>
<dbReference type="PANTHER" id="PTHR43331">
    <property type="entry name" value="HOMOSERINE DEHYDROGENASE"/>
    <property type="match status" value="1"/>
</dbReference>
<dbReference type="Gene3D" id="3.30.70.260">
    <property type="match status" value="1"/>
</dbReference>
<proteinExistence type="inferred from homology"/>
<dbReference type="GO" id="GO:0046872">
    <property type="term" value="F:metal ion binding"/>
    <property type="evidence" value="ECO:0007669"/>
    <property type="project" value="UniProtKB-KW"/>
</dbReference>
<keyword evidence="7 18" id="KW-0028">Amino-acid biosynthesis</keyword>
<evidence type="ECO:0000256" key="13">
    <source>
        <dbReference type="ARBA" id="ARBA00023053"/>
    </source>
</evidence>
<comment type="cofactor">
    <cofactor evidence="1">
        <name>a metal cation</name>
        <dbReference type="ChEBI" id="CHEBI:25213"/>
    </cofactor>
</comment>
<dbReference type="InterPro" id="IPR002912">
    <property type="entry name" value="ACT_dom"/>
</dbReference>
<evidence type="ECO:0000256" key="10">
    <source>
        <dbReference type="ARBA" id="ARBA00022857"/>
    </source>
</evidence>
<dbReference type="SUPFAM" id="SSF55021">
    <property type="entry name" value="ACT-like"/>
    <property type="match status" value="1"/>
</dbReference>
<accession>A0A6N9Q561</accession>
<comment type="catalytic activity">
    <reaction evidence="15">
        <text>L-homoserine + NADP(+) = L-aspartate 4-semialdehyde + NADPH + H(+)</text>
        <dbReference type="Rhea" id="RHEA:15761"/>
        <dbReference type="ChEBI" id="CHEBI:15378"/>
        <dbReference type="ChEBI" id="CHEBI:57476"/>
        <dbReference type="ChEBI" id="CHEBI:57783"/>
        <dbReference type="ChEBI" id="CHEBI:58349"/>
        <dbReference type="ChEBI" id="CHEBI:537519"/>
        <dbReference type="EC" id="1.1.1.3"/>
    </reaction>
    <physiologicalReaction direction="right-to-left" evidence="15">
        <dbReference type="Rhea" id="RHEA:15763"/>
    </physiologicalReaction>
</comment>
<dbReference type="FunFam" id="3.40.50.720:FF:000062">
    <property type="entry name" value="Homoserine dehydrogenase"/>
    <property type="match status" value="1"/>
</dbReference>
<evidence type="ECO:0000256" key="8">
    <source>
        <dbReference type="ARBA" id="ARBA00022697"/>
    </source>
</evidence>
<dbReference type="Gene3D" id="3.40.50.720">
    <property type="entry name" value="NAD(P)-binding Rossmann-like Domain"/>
    <property type="match status" value="1"/>
</dbReference>
<dbReference type="GO" id="GO:0009088">
    <property type="term" value="P:threonine biosynthetic process"/>
    <property type="evidence" value="ECO:0007669"/>
    <property type="project" value="UniProtKB-UniPathway"/>
</dbReference>
<dbReference type="GO" id="GO:0009086">
    <property type="term" value="P:methionine biosynthetic process"/>
    <property type="evidence" value="ECO:0007669"/>
    <property type="project" value="UniProtKB-KW"/>
</dbReference>
<dbReference type="EC" id="1.1.1.3" evidence="5 18"/>
<dbReference type="InterPro" id="IPR005106">
    <property type="entry name" value="Asp/hSer_DH_NAD-bd"/>
</dbReference>
<evidence type="ECO:0000256" key="1">
    <source>
        <dbReference type="ARBA" id="ARBA00001920"/>
    </source>
</evidence>
<feature type="binding site" evidence="17">
    <location>
        <position position="105"/>
    </location>
    <ligand>
        <name>NADPH</name>
        <dbReference type="ChEBI" id="CHEBI:57783"/>
    </ligand>
</feature>
<keyword evidence="9" id="KW-0479">Metal-binding</keyword>
<gene>
    <name evidence="21" type="ORF">ERL59_12430</name>
</gene>
<sequence>MKPFKIGLLGLGTVGTGVVRIVEGHQDDIKRQIGSSIEIEKILVQNKNKLRDIHIDPHKITEDPWEVLEDKNIDIIIEVMGGVELTKNYIIAALEQGKHVITANKDLMAQHGHEILAKAEEHGCDVFYEASVAGGIPILRTIVEGLSSDRITKIMGIVNGTTNYILSKMSLEGASYEDVLKEAQELGYAEADPTSDVGGFDAAYKMTILGTLGFHTYITVEDVEIKGITDVSAEDIRYSSHLGYEIKLLGIAERKDDLIYLSVQPTLVKKSHPLANVNGVYNAVYVYGEAVGETMFYGPGAGEMPTATSVVADLIAVAKNSVLQVNGSKPTISSYKEKKIKPLDQVVYKNFIRLYVADKAGVLAQITQVFTKYEVSLESVVQQPNPDLQAAEIIIVTHDANMESMEKVLIDFKDMDVIHEIKSIYRVEG</sequence>
<evidence type="ECO:0000256" key="9">
    <source>
        <dbReference type="ARBA" id="ARBA00022723"/>
    </source>
</evidence>
<evidence type="ECO:0000313" key="21">
    <source>
        <dbReference type="EMBL" id="NBI29764.1"/>
    </source>
</evidence>
<dbReference type="GO" id="GO:0004412">
    <property type="term" value="F:homoserine dehydrogenase activity"/>
    <property type="evidence" value="ECO:0007669"/>
    <property type="project" value="UniProtKB-EC"/>
</dbReference>
<name>A0A6N9Q561_9BACL</name>
<organism evidence="21 22">
    <name type="scientific">Chengkuizengella marina</name>
    <dbReference type="NCBI Taxonomy" id="2507566"/>
    <lineage>
        <taxon>Bacteria</taxon>
        <taxon>Bacillati</taxon>
        <taxon>Bacillota</taxon>
        <taxon>Bacilli</taxon>
        <taxon>Bacillales</taxon>
        <taxon>Paenibacillaceae</taxon>
        <taxon>Chengkuizengella</taxon>
    </lineage>
</organism>
<dbReference type="SUPFAM" id="SSF51735">
    <property type="entry name" value="NAD(P)-binding Rossmann-fold domains"/>
    <property type="match status" value="1"/>
</dbReference>
<keyword evidence="11 18" id="KW-0560">Oxidoreductase</keyword>
<keyword evidence="12" id="KW-0520">NAD</keyword>
<dbReference type="Pfam" id="PF00742">
    <property type="entry name" value="Homoserine_dh"/>
    <property type="match status" value="1"/>
</dbReference>
<evidence type="ECO:0000259" key="20">
    <source>
        <dbReference type="PROSITE" id="PS51671"/>
    </source>
</evidence>
<evidence type="ECO:0000256" key="17">
    <source>
        <dbReference type="PIRSR" id="PIRSR000098-2"/>
    </source>
</evidence>
<evidence type="ECO:0000256" key="2">
    <source>
        <dbReference type="ARBA" id="ARBA00005056"/>
    </source>
</evidence>
<dbReference type="UniPathway" id="UPA00051">
    <property type="reaction ID" value="UER00465"/>
</dbReference>
<keyword evidence="10 17" id="KW-0521">NADP</keyword>
<feature type="active site" description="Proton donor" evidence="16">
    <location>
        <position position="205"/>
    </location>
</feature>
<dbReference type="InterPro" id="IPR016204">
    <property type="entry name" value="HDH"/>
</dbReference>
<evidence type="ECO:0000256" key="5">
    <source>
        <dbReference type="ARBA" id="ARBA00013213"/>
    </source>
</evidence>
<evidence type="ECO:0000256" key="7">
    <source>
        <dbReference type="ARBA" id="ARBA00022605"/>
    </source>
</evidence>
<dbReference type="FunFam" id="3.30.360.10:FF:000005">
    <property type="entry name" value="Homoserine dehydrogenase"/>
    <property type="match status" value="1"/>
</dbReference>
<dbReference type="NCBIfam" id="NF004976">
    <property type="entry name" value="PRK06349.1"/>
    <property type="match status" value="1"/>
</dbReference>
<dbReference type="Gene3D" id="3.30.360.10">
    <property type="entry name" value="Dihydrodipicolinate Reductase, domain 2"/>
    <property type="match status" value="1"/>
</dbReference>
<dbReference type="PANTHER" id="PTHR43331:SF1">
    <property type="entry name" value="HOMOSERINE DEHYDROGENASE"/>
    <property type="match status" value="1"/>
</dbReference>
<evidence type="ECO:0000256" key="12">
    <source>
        <dbReference type="ARBA" id="ARBA00023027"/>
    </source>
</evidence>
<dbReference type="SUPFAM" id="SSF55347">
    <property type="entry name" value="Glyceraldehyde-3-phosphate dehydrogenase-like, C-terminal domain"/>
    <property type="match status" value="1"/>
</dbReference>
<keyword evidence="14 18" id="KW-0486">Methionine biosynthesis</keyword>
<dbReference type="CDD" id="cd04881">
    <property type="entry name" value="ACT_HSDH-Hom"/>
    <property type="match status" value="1"/>
</dbReference>
<reference evidence="21 22" key="1">
    <citation type="submission" date="2019-01" db="EMBL/GenBank/DDBJ databases">
        <title>Chengkuizengella sp. nov., isolated from deep-sea sediment of East Pacific Ocean.</title>
        <authorList>
            <person name="Yang J."/>
            <person name="Lai Q."/>
            <person name="Shao Z."/>
        </authorList>
    </citation>
    <scope>NUCLEOTIDE SEQUENCE [LARGE SCALE GENOMIC DNA]</scope>
    <source>
        <strain evidence="21 22">YPA3-1-1</strain>
    </source>
</reference>
<dbReference type="RefSeq" id="WP_160646567.1">
    <property type="nucleotide sequence ID" value="NZ_SIJB01000027.1"/>
</dbReference>
<dbReference type="Proteomes" id="UP000448943">
    <property type="component" value="Unassembled WGS sequence"/>
</dbReference>
<dbReference type="AlphaFoldDB" id="A0A6N9Q561"/>
<keyword evidence="22" id="KW-1185">Reference proteome</keyword>
<comment type="similarity">
    <text evidence="4 19">Belongs to the homoserine dehydrogenase family.</text>
</comment>
<dbReference type="Pfam" id="PF03447">
    <property type="entry name" value="NAD_binding_3"/>
    <property type="match status" value="1"/>
</dbReference>
<evidence type="ECO:0000256" key="19">
    <source>
        <dbReference type="RuleBase" id="RU004171"/>
    </source>
</evidence>
<feature type="domain" description="ACT" evidence="20">
    <location>
        <begin position="351"/>
        <end position="429"/>
    </location>
</feature>
<evidence type="ECO:0000313" key="22">
    <source>
        <dbReference type="Proteomes" id="UP000448943"/>
    </source>
</evidence>
<dbReference type="GO" id="GO:0050661">
    <property type="term" value="F:NADP binding"/>
    <property type="evidence" value="ECO:0007669"/>
    <property type="project" value="InterPro"/>
</dbReference>
<dbReference type="InterPro" id="IPR001342">
    <property type="entry name" value="HDH_cat"/>
</dbReference>
<evidence type="ECO:0000256" key="11">
    <source>
        <dbReference type="ARBA" id="ARBA00023002"/>
    </source>
</evidence>
<evidence type="ECO:0000256" key="6">
    <source>
        <dbReference type="ARBA" id="ARBA00013376"/>
    </source>
</evidence>
<evidence type="ECO:0000256" key="15">
    <source>
        <dbReference type="ARBA" id="ARBA00048841"/>
    </source>
</evidence>
<comment type="pathway">
    <text evidence="2 18">Amino-acid biosynthesis; L-threonine biosynthesis; L-threonine from L-aspartate: step 3/5.</text>
</comment>
<feature type="binding site" evidence="17">
    <location>
        <position position="190"/>
    </location>
    <ligand>
        <name>L-homoserine</name>
        <dbReference type="ChEBI" id="CHEBI:57476"/>
    </ligand>
</feature>
<keyword evidence="13" id="KW-0915">Sodium</keyword>
<dbReference type="PROSITE" id="PS51671">
    <property type="entry name" value="ACT"/>
    <property type="match status" value="1"/>
</dbReference>
<dbReference type="EMBL" id="SIJB01000027">
    <property type="protein sequence ID" value="NBI29764.1"/>
    <property type="molecule type" value="Genomic_DNA"/>
</dbReference>
<keyword evidence="8 18" id="KW-0791">Threonine biosynthesis</keyword>
<evidence type="ECO:0000256" key="16">
    <source>
        <dbReference type="PIRSR" id="PIRSR000098-1"/>
    </source>
</evidence>
<dbReference type="PROSITE" id="PS01042">
    <property type="entry name" value="HOMOSER_DHGENASE"/>
    <property type="match status" value="1"/>
</dbReference>
<evidence type="ECO:0000256" key="14">
    <source>
        <dbReference type="ARBA" id="ARBA00023167"/>
    </source>
</evidence>